<keyword evidence="3" id="KW-1185">Reference proteome</keyword>
<dbReference type="EMBL" id="CM001224">
    <property type="protein sequence ID" value="KEH18800.1"/>
    <property type="molecule type" value="Genomic_DNA"/>
</dbReference>
<reference evidence="1 3" key="2">
    <citation type="journal article" date="2014" name="BMC Genomics">
        <title>An improved genome release (version Mt4.0) for the model legume Medicago truncatula.</title>
        <authorList>
            <person name="Tang H."/>
            <person name="Krishnakumar V."/>
            <person name="Bidwell S."/>
            <person name="Rosen B."/>
            <person name="Chan A."/>
            <person name="Zhou S."/>
            <person name="Gentzbittel L."/>
            <person name="Childs K.L."/>
            <person name="Yandell M."/>
            <person name="Gundlach H."/>
            <person name="Mayer K.F."/>
            <person name="Schwartz D.C."/>
            <person name="Town C.D."/>
        </authorList>
    </citation>
    <scope>GENOME REANNOTATION</scope>
    <source>
        <strain evidence="1">A17</strain>
        <strain evidence="2 3">cv. Jemalong A17</strain>
    </source>
</reference>
<name>A0A072TZ38_MEDTR</name>
<sequence>MSILPGLKSISSDHFKIKNYMDRLEVLAQLANAEITRPNVVIQVRTRDLTVV</sequence>
<accession>A0A072TZ38</accession>
<reference evidence="1 3" key="1">
    <citation type="journal article" date="2011" name="Nature">
        <title>The Medicago genome provides insight into the evolution of rhizobial symbioses.</title>
        <authorList>
            <person name="Young N.D."/>
            <person name="Debelle F."/>
            <person name="Oldroyd G.E."/>
            <person name="Geurts R."/>
            <person name="Cannon S.B."/>
            <person name="Udvardi M.K."/>
            <person name="Benedito V.A."/>
            <person name="Mayer K.F."/>
            <person name="Gouzy J."/>
            <person name="Schoof H."/>
            <person name="Van de Peer Y."/>
            <person name="Proost S."/>
            <person name="Cook D.R."/>
            <person name="Meyers B.C."/>
            <person name="Spannagl M."/>
            <person name="Cheung F."/>
            <person name="De Mita S."/>
            <person name="Krishnakumar V."/>
            <person name="Gundlach H."/>
            <person name="Zhou S."/>
            <person name="Mudge J."/>
            <person name="Bharti A.K."/>
            <person name="Murray J.D."/>
            <person name="Naoumkina M.A."/>
            <person name="Rosen B."/>
            <person name="Silverstein K.A."/>
            <person name="Tang H."/>
            <person name="Rombauts S."/>
            <person name="Zhao P.X."/>
            <person name="Zhou P."/>
            <person name="Barbe V."/>
            <person name="Bardou P."/>
            <person name="Bechner M."/>
            <person name="Bellec A."/>
            <person name="Berger A."/>
            <person name="Berges H."/>
            <person name="Bidwell S."/>
            <person name="Bisseling T."/>
            <person name="Choisne N."/>
            <person name="Couloux A."/>
            <person name="Denny R."/>
            <person name="Deshpande S."/>
            <person name="Dai X."/>
            <person name="Doyle J.J."/>
            <person name="Dudez A.M."/>
            <person name="Farmer A.D."/>
            <person name="Fouteau S."/>
            <person name="Franken C."/>
            <person name="Gibelin C."/>
            <person name="Gish J."/>
            <person name="Goldstein S."/>
            <person name="Gonzalez A.J."/>
            <person name="Green P.J."/>
            <person name="Hallab A."/>
            <person name="Hartog M."/>
            <person name="Hua A."/>
            <person name="Humphray S.J."/>
            <person name="Jeong D.H."/>
            <person name="Jing Y."/>
            <person name="Jocker A."/>
            <person name="Kenton S.M."/>
            <person name="Kim D.J."/>
            <person name="Klee K."/>
            <person name="Lai H."/>
            <person name="Lang C."/>
            <person name="Lin S."/>
            <person name="Macmil S.L."/>
            <person name="Magdelenat G."/>
            <person name="Matthews L."/>
            <person name="McCorrison J."/>
            <person name="Monaghan E.L."/>
            <person name="Mun J.H."/>
            <person name="Najar F.Z."/>
            <person name="Nicholson C."/>
            <person name="Noirot C."/>
            <person name="O'Bleness M."/>
            <person name="Paule C.R."/>
            <person name="Poulain J."/>
            <person name="Prion F."/>
            <person name="Qin B."/>
            <person name="Qu C."/>
            <person name="Retzel E.F."/>
            <person name="Riddle C."/>
            <person name="Sallet E."/>
            <person name="Samain S."/>
            <person name="Samson N."/>
            <person name="Sanders I."/>
            <person name="Saurat O."/>
            <person name="Scarpelli C."/>
            <person name="Schiex T."/>
            <person name="Segurens B."/>
            <person name="Severin A.J."/>
            <person name="Sherrier D.J."/>
            <person name="Shi R."/>
            <person name="Sims S."/>
            <person name="Singer S.R."/>
            <person name="Sinharoy S."/>
            <person name="Sterck L."/>
            <person name="Viollet A."/>
            <person name="Wang B.B."/>
            <person name="Wang K."/>
            <person name="Wang M."/>
            <person name="Wang X."/>
            <person name="Warfsmann J."/>
            <person name="Weissenbach J."/>
            <person name="White D.D."/>
            <person name="White J.D."/>
            <person name="Wiley G.B."/>
            <person name="Wincker P."/>
            <person name="Xing Y."/>
            <person name="Yang L."/>
            <person name="Yao Z."/>
            <person name="Ying F."/>
            <person name="Zhai J."/>
            <person name="Zhou L."/>
            <person name="Zuber A."/>
            <person name="Denarie J."/>
            <person name="Dixon R.A."/>
            <person name="May G.D."/>
            <person name="Schwartz D.C."/>
            <person name="Rogers J."/>
            <person name="Quetier F."/>
            <person name="Town C.D."/>
            <person name="Roe B.A."/>
        </authorList>
    </citation>
    <scope>NUCLEOTIDE SEQUENCE [LARGE SCALE GENOMIC DNA]</scope>
    <source>
        <strain evidence="1">A17</strain>
        <strain evidence="2 3">cv. Jemalong A17</strain>
    </source>
</reference>
<evidence type="ECO:0000313" key="2">
    <source>
        <dbReference type="EnsemblPlants" id="KEH18800"/>
    </source>
</evidence>
<gene>
    <name evidence="1" type="ordered locus">MTR_8g028595</name>
</gene>
<protein>
    <submittedName>
        <fullName evidence="1 2">Uncharacterized protein</fullName>
    </submittedName>
</protein>
<dbReference type="Proteomes" id="UP000002051">
    <property type="component" value="Chromosome 8"/>
</dbReference>
<proteinExistence type="predicted"/>
<dbReference type="AlphaFoldDB" id="A0A072TZ38"/>
<organism evidence="1 3">
    <name type="scientific">Medicago truncatula</name>
    <name type="common">Barrel medic</name>
    <name type="synonym">Medicago tribuloides</name>
    <dbReference type="NCBI Taxonomy" id="3880"/>
    <lineage>
        <taxon>Eukaryota</taxon>
        <taxon>Viridiplantae</taxon>
        <taxon>Streptophyta</taxon>
        <taxon>Embryophyta</taxon>
        <taxon>Tracheophyta</taxon>
        <taxon>Spermatophyta</taxon>
        <taxon>Magnoliopsida</taxon>
        <taxon>eudicotyledons</taxon>
        <taxon>Gunneridae</taxon>
        <taxon>Pentapetalae</taxon>
        <taxon>rosids</taxon>
        <taxon>fabids</taxon>
        <taxon>Fabales</taxon>
        <taxon>Fabaceae</taxon>
        <taxon>Papilionoideae</taxon>
        <taxon>50 kb inversion clade</taxon>
        <taxon>NPAAA clade</taxon>
        <taxon>Hologalegina</taxon>
        <taxon>IRL clade</taxon>
        <taxon>Trifolieae</taxon>
        <taxon>Medicago</taxon>
    </lineage>
</organism>
<evidence type="ECO:0000313" key="1">
    <source>
        <dbReference type="EMBL" id="KEH18800.1"/>
    </source>
</evidence>
<dbReference type="HOGENOM" id="CLU_3090326_0_0_1"/>
<dbReference type="EnsemblPlants" id="KEH18800">
    <property type="protein sequence ID" value="KEH18800"/>
    <property type="gene ID" value="MTR_8g028595"/>
</dbReference>
<evidence type="ECO:0000313" key="3">
    <source>
        <dbReference type="Proteomes" id="UP000002051"/>
    </source>
</evidence>
<reference evidence="2" key="3">
    <citation type="submission" date="2015-04" db="UniProtKB">
        <authorList>
            <consortium name="EnsemblPlants"/>
        </authorList>
    </citation>
    <scope>IDENTIFICATION</scope>
    <source>
        <strain evidence="2">cv. Jemalong A17</strain>
    </source>
</reference>